<dbReference type="InterPro" id="IPR018958">
    <property type="entry name" value="Knr4/Smi1-like_dom"/>
</dbReference>
<dbReference type="EMBL" id="FNDQ01000017">
    <property type="protein sequence ID" value="SDH82267.1"/>
    <property type="molecule type" value="Genomic_DNA"/>
</dbReference>
<evidence type="ECO:0000313" key="3">
    <source>
        <dbReference type="EMBL" id="SDH82267.1"/>
    </source>
</evidence>
<dbReference type="SUPFAM" id="SSF160631">
    <property type="entry name" value="SMI1/KNR4-like"/>
    <property type="match status" value="1"/>
</dbReference>
<feature type="coiled-coil region" evidence="1">
    <location>
        <begin position="186"/>
        <end position="213"/>
    </location>
</feature>
<dbReference type="InterPro" id="IPR037883">
    <property type="entry name" value="Knr4/Smi1-like_sf"/>
</dbReference>
<keyword evidence="1" id="KW-0175">Coiled coil</keyword>
<dbReference type="AlphaFoldDB" id="A0A1G8FJF8"/>
<accession>A0A1G8FJF8</accession>
<feature type="domain" description="Knr4/Smi1-like" evidence="2">
    <location>
        <begin position="220"/>
        <end position="342"/>
    </location>
</feature>
<dbReference type="STRING" id="702745.SAMN05421818_11723"/>
<evidence type="ECO:0000313" key="4">
    <source>
        <dbReference type="Proteomes" id="UP000243588"/>
    </source>
</evidence>
<keyword evidence="4" id="KW-1185">Reference proteome</keyword>
<protein>
    <submittedName>
        <fullName evidence="3">SMI1 / KNR4 family (SUKH-1)</fullName>
    </submittedName>
</protein>
<dbReference type="Gene3D" id="3.40.1580.10">
    <property type="entry name" value="SMI1/KNR4-like"/>
    <property type="match status" value="1"/>
</dbReference>
<organism evidence="3 4">
    <name type="scientific">Myroides phaeus</name>
    <dbReference type="NCBI Taxonomy" id="702745"/>
    <lineage>
        <taxon>Bacteria</taxon>
        <taxon>Pseudomonadati</taxon>
        <taxon>Bacteroidota</taxon>
        <taxon>Flavobacteriia</taxon>
        <taxon>Flavobacteriales</taxon>
        <taxon>Flavobacteriaceae</taxon>
        <taxon>Myroides</taxon>
    </lineage>
</organism>
<proteinExistence type="predicted"/>
<evidence type="ECO:0000256" key="1">
    <source>
        <dbReference type="SAM" id="Coils"/>
    </source>
</evidence>
<evidence type="ECO:0000259" key="2">
    <source>
        <dbReference type="Pfam" id="PF09346"/>
    </source>
</evidence>
<name>A0A1G8FJF8_9FLAO</name>
<reference evidence="4" key="1">
    <citation type="submission" date="2016-10" db="EMBL/GenBank/DDBJ databases">
        <authorList>
            <person name="Varghese N."/>
            <person name="Submissions S."/>
        </authorList>
    </citation>
    <scope>NUCLEOTIDE SEQUENCE [LARGE SCALE GENOMIC DNA]</scope>
    <source>
        <strain evidence="4">DSM 23313</strain>
    </source>
</reference>
<dbReference type="RefSeq" id="WP_090409567.1">
    <property type="nucleotide sequence ID" value="NZ_FNDQ01000017.1"/>
</dbReference>
<sequence length="347" mass="39845">MIDKNLHKLQQQIIDETDGNKFAKLIQKLLKKYATAEREYVLNLLTTYVQSGQIVHWRNFLLTDIIKLVGDSETNYIPFFEWCITQPALTYWGIDGLLKTKGKQAYPALIELIKNEQIELSIRAKAIKSIAVYSKQAFDRELPKDPGYWKLDNLRIAEIETWQNNGCPDGDGYAEPKTHLSLLYPTTELDKTAAKLNNKLEKLRAKHQDLSNPTNWLIIANETDISTIENKWQLPQNYLLFLKNFSPLNVYIDNKKYFQGLHLYGAGELLSRQDGYAFNPVTNQPIADWPTNYIVIADAGADPYCIDINQITDHDAPIYTSMHGTGQWEFELYADSFLSFLKEIAGK</sequence>
<gene>
    <name evidence="3" type="ORF">SAMN05421818_11723</name>
</gene>
<dbReference type="Proteomes" id="UP000243588">
    <property type="component" value="Unassembled WGS sequence"/>
</dbReference>
<dbReference type="Pfam" id="PF09346">
    <property type="entry name" value="SMI1_KNR4"/>
    <property type="match status" value="1"/>
</dbReference>